<dbReference type="EMBL" id="JASMQC010000045">
    <property type="protein sequence ID" value="KAK1929733.1"/>
    <property type="molecule type" value="Genomic_DNA"/>
</dbReference>
<evidence type="ECO:0008006" key="3">
    <source>
        <dbReference type="Google" id="ProtNLM"/>
    </source>
</evidence>
<dbReference type="SUPFAM" id="SSF53098">
    <property type="entry name" value="Ribonuclease H-like"/>
    <property type="match status" value="1"/>
</dbReference>
<proteinExistence type="predicted"/>
<comment type="caution">
    <text evidence="1">The sequence shown here is derived from an EMBL/GenBank/DDBJ whole genome shotgun (WGS) entry which is preliminary data.</text>
</comment>
<protein>
    <recommendedName>
        <fullName evidence="3">HAT C-terminal dimerisation domain-containing protein</fullName>
    </recommendedName>
</protein>
<dbReference type="InterPro" id="IPR012337">
    <property type="entry name" value="RNaseH-like_sf"/>
</dbReference>
<dbReference type="Proteomes" id="UP001259832">
    <property type="component" value="Unassembled WGS sequence"/>
</dbReference>
<sequence>MENMMLNMQGDGWNLGVVLTDGAGQCAKARRTLRLRWPKNCFLTCFAHAANNLAKAVLKSEYSTVTKQASRAVTVLNNSASKWLEEAKACMVQKYGYSLNLNQLCETRWNSMQGCFASLLRVRGSLQNIAFTFRDANLPDDLRIFGSQSFWETLIEAEQVIRPLAYASLKLQRDENTLADVVICYLDIFTSFSSCEHGRRGLTRLVEKHWHACEQPLMLLAVFLHPLATGTQSKPLDKTPMTKRTSLCRIAANYYRRLIGEDTTNLYTDLMAWLNGSLDTPEFTSVGTIHAFWFFAQADLGNSKVPELAIVILAMVANTATCERYFSELALIHTSKRNRLSVD</sequence>
<reference evidence="1" key="1">
    <citation type="submission" date="2023-08" db="EMBL/GenBank/DDBJ databases">
        <title>Reference Genome Resource for the Citrus Pathogen Phytophthora citrophthora.</title>
        <authorList>
            <person name="Moller H."/>
            <person name="Coetzee B."/>
            <person name="Rose L.J."/>
            <person name="Van Niekerk J.M."/>
        </authorList>
    </citation>
    <scope>NUCLEOTIDE SEQUENCE</scope>
    <source>
        <strain evidence="1">STE-U-9442</strain>
    </source>
</reference>
<gene>
    <name evidence="1" type="ORF">P3T76_014768</name>
</gene>
<organism evidence="1 2">
    <name type="scientific">Phytophthora citrophthora</name>
    <dbReference type="NCBI Taxonomy" id="4793"/>
    <lineage>
        <taxon>Eukaryota</taxon>
        <taxon>Sar</taxon>
        <taxon>Stramenopiles</taxon>
        <taxon>Oomycota</taxon>
        <taxon>Peronosporomycetes</taxon>
        <taxon>Peronosporales</taxon>
        <taxon>Peronosporaceae</taxon>
        <taxon>Phytophthora</taxon>
    </lineage>
</organism>
<evidence type="ECO:0000313" key="1">
    <source>
        <dbReference type="EMBL" id="KAK1929733.1"/>
    </source>
</evidence>
<evidence type="ECO:0000313" key="2">
    <source>
        <dbReference type="Proteomes" id="UP001259832"/>
    </source>
</evidence>
<name>A0AAD9G0P2_9STRA</name>
<keyword evidence="2" id="KW-1185">Reference proteome</keyword>
<dbReference type="AlphaFoldDB" id="A0AAD9G0P2"/>
<accession>A0AAD9G0P2</accession>